<protein>
    <submittedName>
        <fullName evidence="6">Xylulose kinase</fullName>
        <ecNumber evidence="6">2.7.1.17</ecNumber>
    </submittedName>
</protein>
<dbReference type="AlphaFoldDB" id="A0A2H5XCY0"/>
<dbReference type="CDD" id="cd07808">
    <property type="entry name" value="ASKHA_NBD_FGGY_EcXK-like"/>
    <property type="match status" value="1"/>
</dbReference>
<evidence type="ECO:0000256" key="2">
    <source>
        <dbReference type="ARBA" id="ARBA00022679"/>
    </source>
</evidence>
<keyword evidence="3 6" id="KW-0418">Kinase</keyword>
<dbReference type="InterPro" id="IPR043129">
    <property type="entry name" value="ATPase_NBD"/>
</dbReference>
<dbReference type="InterPro" id="IPR018484">
    <property type="entry name" value="FGGY_N"/>
</dbReference>
<evidence type="ECO:0000259" key="5">
    <source>
        <dbReference type="Pfam" id="PF02782"/>
    </source>
</evidence>
<dbReference type="PIRSF" id="PIRSF000538">
    <property type="entry name" value="GlpK"/>
    <property type="match status" value="1"/>
</dbReference>
<dbReference type="Pfam" id="PF02782">
    <property type="entry name" value="FGGY_C"/>
    <property type="match status" value="1"/>
</dbReference>
<dbReference type="SUPFAM" id="SSF53067">
    <property type="entry name" value="Actin-like ATPase domain"/>
    <property type="match status" value="2"/>
</dbReference>
<dbReference type="EMBL" id="BEHT01000019">
    <property type="protein sequence ID" value="GBC99040.1"/>
    <property type="molecule type" value="Genomic_DNA"/>
</dbReference>
<feature type="domain" description="Carbohydrate kinase FGGY N-terminal" evidence="4">
    <location>
        <begin position="6"/>
        <end position="269"/>
    </location>
</feature>
<feature type="domain" description="Carbohydrate kinase FGGY C-terminal" evidence="5">
    <location>
        <begin position="281"/>
        <end position="482"/>
    </location>
</feature>
<dbReference type="GO" id="GO:0004856">
    <property type="term" value="F:D-xylulokinase activity"/>
    <property type="evidence" value="ECO:0007669"/>
    <property type="project" value="UniProtKB-EC"/>
</dbReference>
<dbReference type="EC" id="2.7.1.17" evidence="6"/>
<name>A0A2H5XCY0_9BACT</name>
<accession>A0A2H5XCY0</accession>
<keyword evidence="2 6" id="KW-0808">Transferase</keyword>
<evidence type="ECO:0000256" key="3">
    <source>
        <dbReference type="ARBA" id="ARBA00022777"/>
    </source>
</evidence>
<dbReference type="Pfam" id="PF00370">
    <property type="entry name" value="FGGY_N"/>
    <property type="match status" value="1"/>
</dbReference>
<evidence type="ECO:0000259" key="4">
    <source>
        <dbReference type="Pfam" id="PF00370"/>
    </source>
</evidence>
<reference evidence="7" key="1">
    <citation type="submission" date="2017-09" db="EMBL/GenBank/DDBJ databases">
        <title>Metaegenomics of thermophilic ammonia-oxidizing enrichment culture.</title>
        <authorList>
            <person name="Kato S."/>
            <person name="Suzuki K."/>
        </authorList>
    </citation>
    <scope>NUCLEOTIDE SEQUENCE [LARGE SCALE GENOMIC DNA]</scope>
</reference>
<dbReference type="PANTHER" id="PTHR43095:SF5">
    <property type="entry name" value="XYLULOSE KINASE"/>
    <property type="match status" value="1"/>
</dbReference>
<gene>
    <name evidence="6" type="primary">xylB_1</name>
    <name evidence="6" type="ORF">HRbin17_01561</name>
</gene>
<comment type="caution">
    <text evidence="6">The sequence shown here is derived from an EMBL/GenBank/DDBJ whole genome shotgun (WGS) entry which is preliminary data.</text>
</comment>
<evidence type="ECO:0000256" key="1">
    <source>
        <dbReference type="ARBA" id="ARBA00009156"/>
    </source>
</evidence>
<evidence type="ECO:0000313" key="7">
    <source>
        <dbReference type="Proteomes" id="UP000236173"/>
    </source>
</evidence>
<evidence type="ECO:0000313" key="6">
    <source>
        <dbReference type="EMBL" id="GBC99040.1"/>
    </source>
</evidence>
<dbReference type="Gene3D" id="3.30.420.40">
    <property type="match status" value="2"/>
</dbReference>
<dbReference type="InterPro" id="IPR018485">
    <property type="entry name" value="FGGY_C"/>
</dbReference>
<dbReference type="InterPro" id="IPR050406">
    <property type="entry name" value="FGGY_Carb_Kinase"/>
</dbReference>
<dbReference type="Proteomes" id="UP000236173">
    <property type="component" value="Unassembled WGS sequence"/>
</dbReference>
<organism evidence="6 7">
    <name type="scientific">Candidatus Fervidibacter japonicus</name>
    <dbReference type="NCBI Taxonomy" id="2035412"/>
    <lineage>
        <taxon>Bacteria</taxon>
        <taxon>Candidatus Fervidibacterota</taxon>
        <taxon>Candidatus Fervidibacter</taxon>
    </lineage>
</organism>
<dbReference type="PANTHER" id="PTHR43095">
    <property type="entry name" value="SUGAR KINASE"/>
    <property type="match status" value="1"/>
</dbReference>
<sequence>MAVRAFLGLDVGTQSVKGRAVDERGNLLAEASTEYPLYIPQPGWTEQEPAEMWQAACATIRKVVEALQRCDPPAEIAAVCATGQMHTMILLDAQKQPLGRALLWNDGRAAQDAERGAALLKAHLGDRYLVETLCNDFLANWTGAHLFYVRNRADEFAKGVRTPETERWFHAWERASTFVTPRDFIVLQLTGEVAMDMCGGSETSLMDIPNKRWALDAFKVLGIDQLQPPPLYEPGTVIGQVTRSAADATGLREGTLVVAGAGDCLAGALAGGVLKVGQVLFTLGTSGVVVAPIGEKPLVDEQLRTQVHFSTVPNVLINMACVNGAGIGLRLFRDVLGDAYRVMAGKLGVDPYDLLTRRAQQAPPGSHGVLFSPYITGDRIVKAPQGRGAWYGLTAFLMEPESKGDACLLRAVLEGVCFAVRDGWEIIRRLLAGVSFEPIRMVGGGSRSPFWCQLTADILGHPVATTTAEDASYGVALLAGVGAGAFSLQEAAERIRIVRVFEPDSALAAFYERFYREVYRGHYDRSQRDLDAAIEQVLRGAEYAAVLRAWSDKPANET</sequence>
<dbReference type="InterPro" id="IPR000577">
    <property type="entry name" value="Carb_kinase_FGGY"/>
</dbReference>
<comment type="similarity">
    <text evidence="1">Belongs to the FGGY kinase family.</text>
</comment>
<proteinExistence type="inferred from homology"/>